<dbReference type="AlphaFoldDB" id="A0AAJ1V3F1"/>
<keyword evidence="1" id="KW-0812">Transmembrane</keyword>
<gene>
    <name evidence="3" type="ORF">QP433_05205</name>
</gene>
<feature type="transmembrane region" description="Helical" evidence="1">
    <location>
        <begin position="12"/>
        <end position="30"/>
    </location>
</feature>
<keyword evidence="1" id="KW-0472">Membrane</keyword>
<dbReference type="Pfam" id="PF13529">
    <property type="entry name" value="Peptidase_C39_2"/>
    <property type="match status" value="1"/>
</dbReference>
<organism evidence="3 4">
    <name type="scientific">Facklamia hominis</name>
    <dbReference type="NCBI Taxonomy" id="178214"/>
    <lineage>
        <taxon>Bacteria</taxon>
        <taxon>Bacillati</taxon>
        <taxon>Bacillota</taxon>
        <taxon>Bacilli</taxon>
        <taxon>Lactobacillales</taxon>
        <taxon>Aerococcaceae</taxon>
        <taxon>Facklamia</taxon>
    </lineage>
</organism>
<comment type="caution">
    <text evidence="3">The sequence shown here is derived from an EMBL/GenBank/DDBJ whole genome shotgun (WGS) entry which is preliminary data.</text>
</comment>
<evidence type="ECO:0000313" key="3">
    <source>
        <dbReference type="EMBL" id="MDK7187371.1"/>
    </source>
</evidence>
<proteinExistence type="predicted"/>
<dbReference type="RefSeq" id="WP_006908397.1">
    <property type="nucleotide sequence ID" value="NZ_CAUPDI010000003.1"/>
</dbReference>
<evidence type="ECO:0000259" key="2">
    <source>
        <dbReference type="Pfam" id="PF13529"/>
    </source>
</evidence>
<accession>A0AAJ1V3F1</accession>
<evidence type="ECO:0000256" key="1">
    <source>
        <dbReference type="SAM" id="Phobius"/>
    </source>
</evidence>
<dbReference type="InterPro" id="IPR039564">
    <property type="entry name" value="Peptidase_C39-like"/>
</dbReference>
<sequence>MLNHFQKKRQISNLLSTIIIVIACLSVVYLCYFSNHMETDVEKSISPQTDQVSDNNQPSHTEENDLAKIIHDYRFDNGNKATIKKLIKNIINTNYHGEFLSAQSDLVTLFESSPYELKNISNYVLPDFPASWTHHGNNQINIPLYLQNDPQFANLSYGTDGSQSIAENGCAIVSLAMVDSYLSKKEVLPKDVLKWAKNDYYEERAGTSWRIFSDYAMAHDLTFYNYGNNFAQAMQALNEGQVVIASVSPGFFTEVGHIIVIRGYQNGFVYVNDPNDDIEKMHSLQAIPESTLIEEGINYWSFSN</sequence>
<feature type="domain" description="Peptidase C39-like" evidence="2">
    <location>
        <begin position="140"/>
        <end position="275"/>
    </location>
</feature>
<reference evidence="3" key="1">
    <citation type="submission" date="2023-05" db="EMBL/GenBank/DDBJ databases">
        <title>Cataloging the Phylogenetic Diversity of Human Bladder Bacteria.</title>
        <authorList>
            <person name="Du J."/>
        </authorList>
    </citation>
    <scope>NUCLEOTIDE SEQUENCE</scope>
    <source>
        <strain evidence="3">UMB1231</strain>
    </source>
</reference>
<dbReference type="Gene3D" id="3.90.70.10">
    <property type="entry name" value="Cysteine proteinases"/>
    <property type="match status" value="1"/>
</dbReference>
<dbReference type="Proteomes" id="UP001229251">
    <property type="component" value="Unassembled WGS sequence"/>
</dbReference>
<evidence type="ECO:0000313" key="4">
    <source>
        <dbReference type="Proteomes" id="UP001229251"/>
    </source>
</evidence>
<dbReference type="EMBL" id="JASOOE010000008">
    <property type="protein sequence ID" value="MDK7187371.1"/>
    <property type="molecule type" value="Genomic_DNA"/>
</dbReference>
<dbReference type="PROSITE" id="PS51257">
    <property type="entry name" value="PROKAR_LIPOPROTEIN"/>
    <property type="match status" value="1"/>
</dbReference>
<protein>
    <submittedName>
        <fullName evidence="3">C39 family peptidase</fullName>
    </submittedName>
</protein>
<keyword evidence="1" id="KW-1133">Transmembrane helix</keyword>
<name>A0AAJ1V3F1_9LACT</name>